<accession>A0ABU2E6C1</accession>
<keyword evidence="3" id="KW-0472">Membrane</keyword>
<comment type="caution">
    <text evidence="5">The sequence shown here is derived from an EMBL/GenBank/DDBJ whole genome shotgun (WGS) entry which is preliminary data.</text>
</comment>
<evidence type="ECO:0000256" key="3">
    <source>
        <dbReference type="SAM" id="Phobius"/>
    </source>
</evidence>
<keyword evidence="2" id="KW-0012">Acyltransferase</keyword>
<evidence type="ECO:0000313" key="5">
    <source>
        <dbReference type="EMBL" id="MDR8755421.1"/>
    </source>
</evidence>
<dbReference type="PANTHER" id="PTHR10545">
    <property type="entry name" value="DIAMINE N-ACETYLTRANSFERASE"/>
    <property type="match status" value="1"/>
</dbReference>
<dbReference type="InterPro" id="IPR000182">
    <property type="entry name" value="GNAT_dom"/>
</dbReference>
<gene>
    <name evidence="5" type="ORF">FEQ00_03851</name>
</gene>
<dbReference type="EMBL" id="VJSY01000029">
    <property type="protein sequence ID" value="MDR8755421.1"/>
    <property type="molecule type" value="Genomic_DNA"/>
</dbReference>
<evidence type="ECO:0000256" key="1">
    <source>
        <dbReference type="ARBA" id="ARBA00022679"/>
    </source>
</evidence>
<feature type="transmembrane region" description="Helical" evidence="3">
    <location>
        <begin position="60"/>
        <end position="80"/>
    </location>
</feature>
<feature type="domain" description="N-acetyltransferase" evidence="4">
    <location>
        <begin position="13"/>
        <end position="159"/>
    </location>
</feature>
<evidence type="ECO:0000313" key="6">
    <source>
        <dbReference type="Proteomes" id="UP001248067"/>
    </source>
</evidence>
<dbReference type="Gene3D" id="3.40.630.30">
    <property type="match status" value="1"/>
</dbReference>
<protein>
    <recommendedName>
        <fullName evidence="4">N-acetyltransferase domain-containing protein</fullName>
    </recommendedName>
</protein>
<dbReference type="PROSITE" id="PS51186">
    <property type="entry name" value="GNAT"/>
    <property type="match status" value="1"/>
</dbReference>
<dbReference type="Proteomes" id="UP001248067">
    <property type="component" value="Unassembled WGS sequence"/>
</dbReference>
<dbReference type="InterPro" id="IPR016181">
    <property type="entry name" value="Acyl_CoA_acyltransferase"/>
</dbReference>
<dbReference type="CDD" id="cd04301">
    <property type="entry name" value="NAT_SF"/>
    <property type="match status" value="1"/>
</dbReference>
<dbReference type="InterPro" id="IPR051016">
    <property type="entry name" value="Diverse_Substrate_AcTransf"/>
</dbReference>
<sequence>MRDDHPVLTSNLLHVRPLEAADEAAWRTLWKDYQTFYEVALSEDVFATTWARLHDPHEPMFGLGAFDAAGTLLGLVHALYHRSCWTIARRCYLEDLFTSADARGRGVGRALIDAVCERARADGASEVYWLTHDTNTTARALYDALATRTGFIEYAKKLR</sequence>
<keyword evidence="3" id="KW-0812">Transmembrane</keyword>
<reference evidence="5 6" key="1">
    <citation type="submission" date="2019-06" db="EMBL/GenBank/DDBJ databases">
        <title>Evolution of Burkholderia multivorans in the lungs of Cystic Fibrosis patients.</title>
        <authorList>
            <person name="Moreira L.M."/>
        </authorList>
    </citation>
    <scope>NUCLEOTIDE SEQUENCE [LARGE SCALE GENOMIC DNA]</scope>
    <source>
        <strain evidence="5 6">VC13239</strain>
    </source>
</reference>
<keyword evidence="6" id="KW-1185">Reference proteome</keyword>
<keyword evidence="1" id="KW-0808">Transferase</keyword>
<proteinExistence type="predicted"/>
<dbReference type="SUPFAM" id="SSF55729">
    <property type="entry name" value="Acyl-CoA N-acyltransferases (Nat)"/>
    <property type="match status" value="1"/>
</dbReference>
<name>A0ABU2E6C1_9BURK</name>
<evidence type="ECO:0000259" key="4">
    <source>
        <dbReference type="PROSITE" id="PS51186"/>
    </source>
</evidence>
<evidence type="ECO:0000256" key="2">
    <source>
        <dbReference type="ARBA" id="ARBA00023315"/>
    </source>
</evidence>
<keyword evidence="3" id="KW-1133">Transmembrane helix</keyword>
<organism evidence="5 6">
    <name type="scientific">Burkholderia pseudomultivorans</name>
    <dbReference type="NCBI Taxonomy" id="1207504"/>
    <lineage>
        <taxon>Bacteria</taxon>
        <taxon>Pseudomonadati</taxon>
        <taxon>Pseudomonadota</taxon>
        <taxon>Betaproteobacteria</taxon>
        <taxon>Burkholderiales</taxon>
        <taxon>Burkholderiaceae</taxon>
        <taxon>Burkholderia</taxon>
        <taxon>Burkholderia cepacia complex</taxon>
    </lineage>
</organism>
<dbReference type="Pfam" id="PF00583">
    <property type="entry name" value="Acetyltransf_1"/>
    <property type="match status" value="1"/>
</dbReference>
<dbReference type="PANTHER" id="PTHR10545:SF42">
    <property type="entry name" value="ACETYLTRANSFERASE"/>
    <property type="match status" value="1"/>
</dbReference>